<keyword evidence="3" id="KW-1185">Reference proteome</keyword>
<comment type="caution">
    <text evidence="2">The sequence shown here is derived from an EMBL/GenBank/DDBJ whole genome shotgun (WGS) entry which is preliminary data.</text>
</comment>
<sequence>MARDNTSAAQARYVHFNPDALKKYAPNDSKLPTSEVRCKSLDPNDFHGPNHQTAASSRTLGGDDADDGDEDDNNEVFDLSALNSDEYYK</sequence>
<feature type="compositionally biased region" description="Acidic residues" evidence="1">
    <location>
        <begin position="63"/>
        <end position="75"/>
    </location>
</feature>
<accession>A0AAN6SC61</accession>
<feature type="compositionally biased region" description="Polar residues" evidence="1">
    <location>
        <begin position="50"/>
        <end position="59"/>
    </location>
</feature>
<reference evidence="2" key="1">
    <citation type="journal article" date="2023" name="Mol. Phylogenet. Evol.">
        <title>Genome-scale phylogeny and comparative genomics of the fungal order Sordariales.</title>
        <authorList>
            <person name="Hensen N."/>
            <person name="Bonometti L."/>
            <person name="Westerberg I."/>
            <person name="Brannstrom I.O."/>
            <person name="Guillou S."/>
            <person name="Cros-Aarteil S."/>
            <person name="Calhoun S."/>
            <person name="Haridas S."/>
            <person name="Kuo A."/>
            <person name="Mondo S."/>
            <person name="Pangilinan J."/>
            <person name="Riley R."/>
            <person name="LaButti K."/>
            <person name="Andreopoulos B."/>
            <person name="Lipzen A."/>
            <person name="Chen C."/>
            <person name="Yan M."/>
            <person name="Daum C."/>
            <person name="Ng V."/>
            <person name="Clum A."/>
            <person name="Steindorff A."/>
            <person name="Ohm R.A."/>
            <person name="Martin F."/>
            <person name="Silar P."/>
            <person name="Natvig D.O."/>
            <person name="Lalanne C."/>
            <person name="Gautier V."/>
            <person name="Ament-Velasquez S.L."/>
            <person name="Kruys A."/>
            <person name="Hutchinson M.I."/>
            <person name="Powell A.J."/>
            <person name="Barry K."/>
            <person name="Miller A.N."/>
            <person name="Grigoriev I.V."/>
            <person name="Debuchy R."/>
            <person name="Gladieux P."/>
            <person name="Hiltunen Thoren M."/>
            <person name="Johannesson H."/>
        </authorList>
    </citation>
    <scope>NUCLEOTIDE SEQUENCE</scope>
    <source>
        <strain evidence="2">CBS 626.80</strain>
    </source>
</reference>
<proteinExistence type="predicted"/>
<dbReference type="AlphaFoldDB" id="A0AAN6SC61"/>
<organism evidence="2 3">
    <name type="scientific">Pseudoneurospora amorphoporcata</name>
    <dbReference type="NCBI Taxonomy" id="241081"/>
    <lineage>
        <taxon>Eukaryota</taxon>
        <taxon>Fungi</taxon>
        <taxon>Dikarya</taxon>
        <taxon>Ascomycota</taxon>
        <taxon>Pezizomycotina</taxon>
        <taxon>Sordariomycetes</taxon>
        <taxon>Sordariomycetidae</taxon>
        <taxon>Sordariales</taxon>
        <taxon>Sordariaceae</taxon>
        <taxon>Pseudoneurospora</taxon>
    </lineage>
</organism>
<protein>
    <submittedName>
        <fullName evidence="2">Uncharacterized protein</fullName>
    </submittedName>
</protein>
<feature type="compositionally biased region" description="Basic and acidic residues" evidence="1">
    <location>
        <begin position="36"/>
        <end position="45"/>
    </location>
</feature>
<feature type="region of interest" description="Disordered" evidence="1">
    <location>
        <begin position="18"/>
        <end position="89"/>
    </location>
</feature>
<dbReference type="Proteomes" id="UP001303222">
    <property type="component" value="Unassembled WGS sequence"/>
</dbReference>
<evidence type="ECO:0000313" key="3">
    <source>
        <dbReference type="Proteomes" id="UP001303222"/>
    </source>
</evidence>
<gene>
    <name evidence="2" type="ORF">QBC32DRAFT_175070</name>
</gene>
<evidence type="ECO:0000313" key="2">
    <source>
        <dbReference type="EMBL" id="KAK3948230.1"/>
    </source>
</evidence>
<evidence type="ECO:0000256" key="1">
    <source>
        <dbReference type="SAM" id="MobiDB-lite"/>
    </source>
</evidence>
<reference evidence="2" key="2">
    <citation type="submission" date="2023-06" db="EMBL/GenBank/DDBJ databases">
        <authorList>
            <consortium name="Lawrence Berkeley National Laboratory"/>
            <person name="Mondo S.J."/>
            <person name="Hensen N."/>
            <person name="Bonometti L."/>
            <person name="Westerberg I."/>
            <person name="Brannstrom I.O."/>
            <person name="Guillou S."/>
            <person name="Cros-Aarteil S."/>
            <person name="Calhoun S."/>
            <person name="Haridas S."/>
            <person name="Kuo A."/>
            <person name="Pangilinan J."/>
            <person name="Riley R."/>
            <person name="Labutti K."/>
            <person name="Andreopoulos B."/>
            <person name="Lipzen A."/>
            <person name="Chen C."/>
            <person name="Yanf M."/>
            <person name="Daum C."/>
            <person name="Ng V."/>
            <person name="Clum A."/>
            <person name="Steindorff A."/>
            <person name="Ohm R."/>
            <person name="Martin F."/>
            <person name="Silar P."/>
            <person name="Natvig D."/>
            <person name="Lalanne C."/>
            <person name="Gautier V."/>
            <person name="Ament-Velasquez S.L."/>
            <person name="Kruys A."/>
            <person name="Hutchinson M.I."/>
            <person name="Powell A.J."/>
            <person name="Barry K."/>
            <person name="Miller A.N."/>
            <person name="Grigoriev I.V."/>
            <person name="Debuchy R."/>
            <person name="Gladieux P."/>
            <person name="Thoren M.H."/>
            <person name="Johannesson H."/>
        </authorList>
    </citation>
    <scope>NUCLEOTIDE SEQUENCE</scope>
    <source>
        <strain evidence="2">CBS 626.80</strain>
    </source>
</reference>
<feature type="non-terminal residue" evidence="2">
    <location>
        <position position="89"/>
    </location>
</feature>
<name>A0AAN6SC61_9PEZI</name>
<dbReference type="EMBL" id="MU859276">
    <property type="protein sequence ID" value="KAK3948230.1"/>
    <property type="molecule type" value="Genomic_DNA"/>
</dbReference>